<keyword evidence="3" id="KW-1185">Reference proteome</keyword>
<name>A0A2B7XEY0_9EURO</name>
<dbReference type="OrthoDB" id="4184408at2759"/>
<evidence type="ECO:0000256" key="1">
    <source>
        <dbReference type="SAM" id="MobiDB-lite"/>
    </source>
</evidence>
<organism evidence="2 3">
    <name type="scientific">Blastomyces parvus</name>
    <dbReference type="NCBI Taxonomy" id="2060905"/>
    <lineage>
        <taxon>Eukaryota</taxon>
        <taxon>Fungi</taxon>
        <taxon>Dikarya</taxon>
        <taxon>Ascomycota</taxon>
        <taxon>Pezizomycotina</taxon>
        <taxon>Eurotiomycetes</taxon>
        <taxon>Eurotiomycetidae</taxon>
        <taxon>Onygenales</taxon>
        <taxon>Ajellomycetaceae</taxon>
        <taxon>Blastomyces</taxon>
    </lineage>
</organism>
<protein>
    <submittedName>
        <fullName evidence="2">Uncharacterized protein</fullName>
    </submittedName>
</protein>
<proteinExistence type="predicted"/>
<accession>A0A2B7XEY0</accession>
<comment type="caution">
    <text evidence="2">The sequence shown here is derived from an EMBL/GenBank/DDBJ whole genome shotgun (WGS) entry which is preliminary data.</text>
</comment>
<feature type="compositionally biased region" description="Polar residues" evidence="1">
    <location>
        <begin position="61"/>
        <end position="70"/>
    </location>
</feature>
<feature type="region of interest" description="Disordered" evidence="1">
    <location>
        <begin position="90"/>
        <end position="140"/>
    </location>
</feature>
<evidence type="ECO:0000313" key="3">
    <source>
        <dbReference type="Proteomes" id="UP000224080"/>
    </source>
</evidence>
<dbReference type="Proteomes" id="UP000224080">
    <property type="component" value="Unassembled WGS sequence"/>
</dbReference>
<feature type="compositionally biased region" description="Acidic residues" evidence="1">
    <location>
        <begin position="93"/>
        <end position="113"/>
    </location>
</feature>
<reference evidence="2 3" key="1">
    <citation type="submission" date="2017-10" db="EMBL/GenBank/DDBJ databases">
        <title>Comparative genomics in systemic dimorphic fungi from Ajellomycetaceae.</title>
        <authorList>
            <person name="Munoz J.F."/>
            <person name="Mcewen J.G."/>
            <person name="Clay O.K."/>
            <person name="Cuomo C.A."/>
        </authorList>
    </citation>
    <scope>NUCLEOTIDE SEQUENCE [LARGE SCALE GENOMIC DNA]</scope>
    <source>
        <strain evidence="2 3">UAMH130</strain>
    </source>
</reference>
<evidence type="ECO:0000313" key="2">
    <source>
        <dbReference type="EMBL" id="PGH07479.1"/>
    </source>
</evidence>
<feature type="region of interest" description="Disordered" evidence="1">
    <location>
        <begin position="34"/>
        <end position="70"/>
    </location>
</feature>
<dbReference type="EMBL" id="PDNC01000014">
    <property type="protein sequence ID" value="PGH07479.1"/>
    <property type="molecule type" value="Genomic_DNA"/>
</dbReference>
<sequence>MDTAALYREAMLTIYPLLKPTRWGKWQWNGPAGWQEVDERTGGEPEVSSMGGRVDDAKKPQQIQTPATSSWVSRWAQYVGRPLTQIKPSWVSGEDELSDSETSVEDSGPDQEEFADRRSSKSNHIIAPGSAATDDDSLPERDRLIVQTPGGDDSELTLTAGFEQRCGGMHPPQGLELFCISEDVDMTGCELVEIVAEEKMDWEWSEIPHSNPCIQQPSEPPLEIKPEPYTIWLPPRAPIPPPVGRTKEQEVEAVNFLLAISRDHPQLWEILVGVYFSEGRHPRAHLGYDKQAQEILRGQNWEWNWALQDIREQCPAEAPAPYTMPGGQEGEFLESIAASILDGNEDLFLRCIKKWQSEEMAHDKSALENILIRAGWCCDLAATREWRLMAELKKLA</sequence>
<gene>
    <name evidence="2" type="ORF">GX51_01780</name>
</gene>
<dbReference type="AlphaFoldDB" id="A0A2B7XEY0"/>